<keyword evidence="4" id="KW-0027">Amidation</keyword>
<dbReference type="PROSITE" id="PS00259">
    <property type="entry name" value="GASTRIN"/>
    <property type="match status" value="1"/>
</dbReference>
<evidence type="ECO:0000313" key="9">
    <source>
        <dbReference type="Proteomes" id="UP001153712"/>
    </source>
</evidence>
<dbReference type="Proteomes" id="UP001153712">
    <property type="component" value="Chromosome 6"/>
</dbReference>
<proteinExistence type="inferred from homology"/>
<dbReference type="AlphaFoldDB" id="A0A9N9TXQ5"/>
<gene>
    <name evidence="8" type="ORF">PHYEVI_LOCUS9622</name>
</gene>
<evidence type="ECO:0000256" key="6">
    <source>
        <dbReference type="SAM" id="MobiDB-lite"/>
    </source>
</evidence>
<dbReference type="OrthoDB" id="6360815at2759"/>
<dbReference type="GO" id="GO:0007218">
    <property type="term" value="P:neuropeptide signaling pathway"/>
    <property type="evidence" value="ECO:0007669"/>
    <property type="project" value="UniProtKB-KW"/>
</dbReference>
<sequence>MVIRTFCTGVFLIACFYLLLTHQLDISSAAPVKDHHLPRPALERYPRYPHYARIKTEPLIGEFVDEDDFLELSKRQQSSDDYGHLRFGRRNGEELSDDYGHMRFGRSGSDKK</sequence>
<evidence type="ECO:0000256" key="5">
    <source>
        <dbReference type="ARBA" id="ARBA00023320"/>
    </source>
</evidence>
<comment type="subcellular location">
    <subcellularLocation>
        <location evidence="1">Secreted</location>
    </subcellularLocation>
</comment>
<keyword evidence="9" id="KW-1185">Reference proteome</keyword>
<feature type="compositionally biased region" description="Basic and acidic residues" evidence="6">
    <location>
        <begin position="75"/>
        <end position="101"/>
    </location>
</feature>
<evidence type="ECO:0000256" key="1">
    <source>
        <dbReference type="ARBA" id="ARBA00004613"/>
    </source>
</evidence>
<comment type="similarity">
    <text evidence="2">Belongs to the gastrin/cholecystokinin family.</text>
</comment>
<evidence type="ECO:0000313" key="8">
    <source>
        <dbReference type="EMBL" id="CAG9863328.1"/>
    </source>
</evidence>
<protein>
    <recommendedName>
        <fullName evidence="10">Sulfakinin</fullName>
    </recommendedName>
</protein>
<organism evidence="8 9">
    <name type="scientific">Phyllotreta striolata</name>
    <name type="common">Striped flea beetle</name>
    <name type="synonym">Crioceris striolata</name>
    <dbReference type="NCBI Taxonomy" id="444603"/>
    <lineage>
        <taxon>Eukaryota</taxon>
        <taxon>Metazoa</taxon>
        <taxon>Ecdysozoa</taxon>
        <taxon>Arthropoda</taxon>
        <taxon>Hexapoda</taxon>
        <taxon>Insecta</taxon>
        <taxon>Pterygota</taxon>
        <taxon>Neoptera</taxon>
        <taxon>Endopterygota</taxon>
        <taxon>Coleoptera</taxon>
        <taxon>Polyphaga</taxon>
        <taxon>Cucujiformia</taxon>
        <taxon>Chrysomeloidea</taxon>
        <taxon>Chrysomelidae</taxon>
        <taxon>Galerucinae</taxon>
        <taxon>Alticini</taxon>
        <taxon>Phyllotreta</taxon>
    </lineage>
</organism>
<evidence type="ECO:0008006" key="10">
    <source>
        <dbReference type="Google" id="ProtNLM"/>
    </source>
</evidence>
<dbReference type="PROSITE" id="PS51257">
    <property type="entry name" value="PROKAR_LIPOPROTEIN"/>
    <property type="match status" value="1"/>
</dbReference>
<keyword evidence="5" id="KW-0527">Neuropeptide</keyword>
<name>A0A9N9TXQ5_PHYSR</name>
<evidence type="ECO:0000256" key="4">
    <source>
        <dbReference type="ARBA" id="ARBA00022815"/>
    </source>
</evidence>
<dbReference type="Pfam" id="PF08257">
    <property type="entry name" value="Sulfakinin"/>
    <property type="match status" value="2"/>
</dbReference>
<dbReference type="InterPro" id="IPR013259">
    <property type="entry name" value="Sulfakinin"/>
</dbReference>
<feature type="chain" id="PRO_5040390442" description="Sulfakinin" evidence="7">
    <location>
        <begin position="30"/>
        <end position="112"/>
    </location>
</feature>
<feature type="region of interest" description="Disordered" evidence="6">
    <location>
        <begin position="75"/>
        <end position="112"/>
    </location>
</feature>
<keyword evidence="7" id="KW-0732">Signal</keyword>
<feature type="signal peptide" evidence="7">
    <location>
        <begin position="1"/>
        <end position="29"/>
    </location>
</feature>
<evidence type="ECO:0000256" key="7">
    <source>
        <dbReference type="SAM" id="SignalP"/>
    </source>
</evidence>
<dbReference type="InterPro" id="IPR013152">
    <property type="entry name" value="Gastrin/cholecystokinin_CS"/>
</dbReference>
<keyword evidence="3" id="KW-0964">Secreted</keyword>
<reference evidence="8" key="1">
    <citation type="submission" date="2022-01" db="EMBL/GenBank/DDBJ databases">
        <authorList>
            <person name="King R."/>
        </authorList>
    </citation>
    <scope>NUCLEOTIDE SEQUENCE</scope>
</reference>
<dbReference type="GO" id="GO:0005576">
    <property type="term" value="C:extracellular region"/>
    <property type="evidence" value="ECO:0007669"/>
    <property type="project" value="UniProtKB-SubCell"/>
</dbReference>
<evidence type="ECO:0000256" key="2">
    <source>
        <dbReference type="ARBA" id="ARBA00006273"/>
    </source>
</evidence>
<evidence type="ECO:0000256" key="3">
    <source>
        <dbReference type="ARBA" id="ARBA00022525"/>
    </source>
</evidence>
<dbReference type="EMBL" id="OU900099">
    <property type="protein sequence ID" value="CAG9863328.1"/>
    <property type="molecule type" value="Genomic_DNA"/>
</dbReference>
<accession>A0A9N9TXQ5</accession>